<dbReference type="EMBL" id="JAUNQW010000028">
    <property type="protein sequence ID" value="MDO5457836.1"/>
    <property type="molecule type" value="Genomic_DNA"/>
</dbReference>
<sequence>MKTTWNLNDIRLYENESLPVSGTIDLEEGLLNKTKRIINAEDTHYEGYFFFEPELQEYQLSLTAKTRLVLPSTRSLEPVDYLQELSIFEIYLEKDNTQALEMYEDNELVLILETDSIDISQVLLENIVLSLPSQILTDQEKSDKNLPKGEHWQVMTENQYQESKTKYKQENSPFNQLKALFDEENTDDA</sequence>
<keyword evidence="2" id="KW-1185">Reference proteome</keyword>
<proteinExistence type="predicted"/>
<evidence type="ECO:0000313" key="2">
    <source>
        <dbReference type="Proteomes" id="UP001171751"/>
    </source>
</evidence>
<gene>
    <name evidence="1" type="ORF">Q4F26_05755</name>
</gene>
<comment type="caution">
    <text evidence="1">The sequence shown here is derived from an EMBL/GenBank/DDBJ whole genome shotgun (WGS) entry which is preliminary data.</text>
</comment>
<dbReference type="Proteomes" id="UP001171751">
    <property type="component" value="Unassembled WGS sequence"/>
</dbReference>
<protein>
    <submittedName>
        <fullName evidence="1">DUF177 domain-containing protein</fullName>
    </submittedName>
</protein>
<accession>A0AA43UDB0</accession>
<dbReference type="AlphaFoldDB" id="A0AA43UDB0"/>
<dbReference type="Pfam" id="PF02620">
    <property type="entry name" value="YceD"/>
    <property type="match status" value="1"/>
</dbReference>
<organism evidence="1 2">
    <name type="scientific">Atopococcus tabaci</name>
    <dbReference type="NCBI Taxonomy" id="269774"/>
    <lineage>
        <taxon>Bacteria</taxon>
        <taxon>Bacillati</taxon>
        <taxon>Bacillota</taxon>
        <taxon>Bacilli</taxon>
        <taxon>Lactobacillales</taxon>
        <taxon>Carnobacteriaceae</taxon>
        <taxon>Atopococcus</taxon>
    </lineage>
</organism>
<dbReference type="InterPro" id="IPR003772">
    <property type="entry name" value="YceD"/>
</dbReference>
<reference evidence="1" key="1">
    <citation type="submission" date="2023-07" db="EMBL/GenBank/DDBJ databases">
        <title>Between Cages and Wild: Unraveling the Impact of Captivity on Animal Microbiomes and Antimicrobial Resistance.</title>
        <authorList>
            <person name="Schmartz G.P."/>
            <person name="Rehner J."/>
            <person name="Schuff M.J."/>
            <person name="Becker S.L."/>
            <person name="Kravczyk M."/>
            <person name="Gurevich A."/>
            <person name="Francke R."/>
            <person name="Mueller R."/>
            <person name="Keller V."/>
            <person name="Keller A."/>
        </authorList>
    </citation>
    <scope>NUCLEOTIDE SEQUENCE</scope>
    <source>
        <strain evidence="1">S39M_St_73</strain>
    </source>
</reference>
<name>A0AA43UDB0_9LACT</name>
<evidence type="ECO:0000313" key="1">
    <source>
        <dbReference type="EMBL" id="MDO5457836.1"/>
    </source>
</evidence>